<reference evidence="2" key="2">
    <citation type="submission" date="2007-03" db="EMBL/GenBank/DDBJ databases">
        <authorList>
            <consortium name="The International Medicago Genome Annotation Group"/>
        </authorList>
    </citation>
    <scope>NUCLEOTIDE SEQUENCE</scope>
</reference>
<keyword evidence="1" id="KW-0812">Transmembrane</keyword>
<evidence type="ECO:0000256" key="1">
    <source>
        <dbReference type="SAM" id="Phobius"/>
    </source>
</evidence>
<reference evidence="2" key="1">
    <citation type="submission" date="2004-05" db="EMBL/GenBank/DDBJ databases">
        <authorList>
            <person name="Town C.D."/>
        </authorList>
    </citation>
    <scope>NUCLEOTIDE SEQUENCE</scope>
</reference>
<accession>Q2HUC5</accession>
<feature type="transmembrane region" description="Helical" evidence="1">
    <location>
        <begin position="87"/>
        <end position="107"/>
    </location>
</feature>
<feature type="transmembrane region" description="Helical" evidence="1">
    <location>
        <begin position="18"/>
        <end position="37"/>
    </location>
</feature>
<dbReference type="GO" id="GO:0016301">
    <property type="term" value="F:kinase activity"/>
    <property type="evidence" value="ECO:0007669"/>
    <property type="project" value="UniProtKB-KW"/>
</dbReference>
<organism evidence="2">
    <name type="scientific">Medicago truncatula</name>
    <name type="common">Barrel medic</name>
    <name type="synonym">Medicago tribuloides</name>
    <dbReference type="NCBI Taxonomy" id="3880"/>
    <lineage>
        <taxon>Eukaryota</taxon>
        <taxon>Viridiplantae</taxon>
        <taxon>Streptophyta</taxon>
        <taxon>Embryophyta</taxon>
        <taxon>Tracheophyta</taxon>
        <taxon>Spermatophyta</taxon>
        <taxon>Magnoliopsida</taxon>
        <taxon>eudicotyledons</taxon>
        <taxon>Gunneridae</taxon>
        <taxon>Pentapetalae</taxon>
        <taxon>rosids</taxon>
        <taxon>fabids</taxon>
        <taxon>Fabales</taxon>
        <taxon>Fabaceae</taxon>
        <taxon>Papilionoideae</taxon>
        <taxon>50 kb inversion clade</taxon>
        <taxon>NPAAA clade</taxon>
        <taxon>Hologalegina</taxon>
        <taxon>IRL clade</taxon>
        <taxon>Trifolieae</taxon>
        <taxon>Medicago</taxon>
    </lineage>
</organism>
<evidence type="ECO:0000313" key="2">
    <source>
        <dbReference type="EMBL" id="ABD28709.2"/>
    </source>
</evidence>
<keyword evidence="1" id="KW-0472">Membrane</keyword>
<proteinExistence type="predicted"/>
<feature type="transmembrane region" description="Helical" evidence="1">
    <location>
        <begin position="49"/>
        <end position="67"/>
    </location>
</feature>
<name>Q2HUC5_MEDTR</name>
<keyword evidence="1" id="KW-1133">Transmembrane helix</keyword>
<dbReference type="EMBL" id="AC149204">
    <property type="protein sequence ID" value="ABD28709.2"/>
    <property type="molecule type" value="Genomic_DNA"/>
</dbReference>
<keyword evidence="2" id="KW-0418">Kinase</keyword>
<gene>
    <name evidence="2" type="ORF">MtrDRAFT_AC149204g20v2</name>
</gene>
<dbReference type="AlphaFoldDB" id="Q2HUC5"/>
<keyword evidence="2" id="KW-0808">Transferase</keyword>
<protein>
    <submittedName>
        <fullName evidence="2">Protein kinase, putative</fullName>
    </submittedName>
</protein>
<sequence>MTHNIIDNAIEQIQSYDMLVGVGIISILIYIGWLKFLRFGSCLVLLRPGGFKCIELAPLCRWIWGRLANSKLRLLVGVGINFDSNLYWLVEVFAFWILFGSFAIWWVQMYRTGSVVPVDLGSLRFYLNTDGYTTIVSLPRNSFSLTPVYLAQKSS</sequence>